<name>A0A1G1VPX1_9BACT</name>
<organism evidence="3 4">
    <name type="scientific">Candidatus Chisholmbacteria bacterium RIFCSPHIGHO2_01_FULL_48_12</name>
    <dbReference type="NCBI Taxonomy" id="1797589"/>
    <lineage>
        <taxon>Bacteria</taxon>
        <taxon>Candidatus Chisholmiibacteriota</taxon>
    </lineage>
</organism>
<evidence type="ECO:0000259" key="2">
    <source>
        <dbReference type="Pfam" id="PF01850"/>
    </source>
</evidence>
<dbReference type="InterPro" id="IPR029060">
    <property type="entry name" value="PIN-like_dom_sf"/>
</dbReference>
<dbReference type="Gene3D" id="3.40.50.1010">
    <property type="entry name" value="5'-nuclease"/>
    <property type="match status" value="1"/>
</dbReference>
<dbReference type="PANTHER" id="PTHR35901">
    <property type="entry name" value="RIBONUCLEASE VAPC3"/>
    <property type="match status" value="1"/>
</dbReference>
<dbReference type="AlphaFoldDB" id="A0A1G1VPX1"/>
<proteinExistence type="predicted"/>
<dbReference type="InterPro" id="IPR044153">
    <property type="entry name" value="PIN_Pae0151-like"/>
</dbReference>
<dbReference type="InterPro" id="IPR051619">
    <property type="entry name" value="TypeII_TA_RNase_PINc/VapC"/>
</dbReference>
<gene>
    <name evidence="3" type="ORF">A2784_02745</name>
</gene>
<comment type="caution">
    <text evidence="3">The sequence shown here is derived from an EMBL/GenBank/DDBJ whole genome shotgun (WGS) entry which is preliminary data.</text>
</comment>
<dbReference type="InterPro" id="IPR002716">
    <property type="entry name" value="PIN_dom"/>
</dbReference>
<dbReference type="Proteomes" id="UP000177324">
    <property type="component" value="Unassembled WGS sequence"/>
</dbReference>
<dbReference type="SUPFAM" id="SSF88723">
    <property type="entry name" value="PIN domain-like"/>
    <property type="match status" value="1"/>
</dbReference>
<keyword evidence="1" id="KW-0460">Magnesium</keyword>
<dbReference type="CDD" id="cd09873">
    <property type="entry name" value="PIN_Pae0151-like"/>
    <property type="match status" value="1"/>
</dbReference>
<dbReference type="Pfam" id="PF01850">
    <property type="entry name" value="PIN"/>
    <property type="match status" value="1"/>
</dbReference>
<sequence length="137" mass="15551">MTRFVVDASVIVTYLINKNKRLASVTKTLIQQANNKQIILESPPFFLIETVNALRYNLDDPSSSLAAWNKILALPIKIRPLTPAHYQQIIPLSYQNHTTAYDTAYHVLAISSNATFLTCDQDYYKKSHHLGYIKLLG</sequence>
<evidence type="ECO:0000313" key="4">
    <source>
        <dbReference type="Proteomes" id="UP000177324"/>
    </source>
</evidence>
<reference evidence="3 4" key="1">
    <citation type="journal article" date="2016" name="Nat. Commun.">
        <title>Thousands of microbial genomes shed light on interconnected biogeochemical processes in an aquifer system.</title>
        <authorList>
            <person name="Anantharaman K."/>
            <person name="Brown C.T."/>
            <person name="Hug L.A."/>
            <person name="Sharon I."/>
            <person name="Castelle C.J."/>
            <person name="Probst A.J."/>
            <person name="Thomas B.C."/>
            <person name="Singh A."/>
            <person name="Wilkins M.J."/>
            <person name="Karaoz U."/>
            <person name="Brodie E.L."/>
            <person name="Williams K.H."/>
            <person name="Hubbard S.S."/>
            <person name="Banfield J.F."/>
        </authorList>
    </citation>
    <scope>NUCLEOTIDE SEQUENCE [LARGE SCALE GENOMIC DNA]</scope>
</reference>
<accession>A0A1G1VPX1</accession>
<dbReference type="PANTHER" id="PTHR35901:SF1">
    <property type="entry name" value="EXONUCLEASE VAPC9"/>
    <property type="match status" value="1"/>
</dbReference>
<feature type="domain" description="PIN" evidence="2">
    <location>
        <begin position="5"/>
        <end position="126"/>
    </location>
</feature>
<dbReference type="STRING" id="1797589.A2784_02745"/>
<protein>
    <recommendedName>
        <fullName evidence="2">PIN domain-containing protein</fullName>
    </recommendedName>
</protein>
<evidence type="ECO:0000313" key="3">
    <source>
        <dbReference type="EMBL" id="OGY17446.1"/>
    </source>
</evidence>
<dbReference type="EMBL" id="MHCH01000025">
    <property type="protein sequence ID" value="OGY17446.1"/>
    <property type="molecule type" value="Genomic_DNA"/>
</dbReference>
<evidence type="ECO:0000256" key="1">
    <source>
        <dbReference type="ARBA" id="ARBA00022842"/>
    </source>
</evidence>